<dbReference type="EMBL" id="JALNTZ010000333">
    <property type="protein sequence ID" value="KAJ3636254.1"/>
    <property type="molecule type" value="Genomic_DNA"/>
</dbReference>
<evidence type="ECO:0000256" key="4">
    <source>
        <dbReference type="ARBA" id="ARBA00023136"/>
    </source>
</evidence>
<dbReference type="GO" id="GO:0005524">
    <property type="term" value="F:ATP binding"/>
    <property type="evidence" value="ECO:0007669"/>
    <property type="project" value="InterPro"/>
</dbReference>
<dbReference type="PANTHER" id="PTHR43297">
    <property type="entry name" value="OLIGOPEPTIDE TRANSPORT ATP-BINDING PROTEIN APPD"/>
    <property type="match status" value="1"/>
</dbReference>
<dbReference type="Gene3D" id="3.40.50.300">
    <property type="entry name" value="P-loop containing nucleotide triphosphate hydrolases"/>
    <property type="match status" value="1"/>
</dbReference>
<evidence type="ECO:0000313" key="6">
    <source>
        <dbReference type="EMBL" id="KAJ3636254.1"/>
    </source>
</evidence>
<evidence type="ECO:0000313" key="7">
    <source>
        <dbReference type="Proteomes" id="UP001168821"/>
    </source>
</evidence>
<evidence type="ECO:0000256" key="1">
    <source>
        <dbReference type="ARBA" id="ARBA00004370"/>
    </source>
</evidence>
<keyword evidence="4" id="KW-0472">Membrane</keyword>
<dbReference type="SUPFAM" id="SSF52540">
    <property type="entry name" value="P-loop containing nucleoside triphosphate hydrolases"/>
    <property type="match status" value="1"/>
</dbReference>
<dbReference type="InterPro" id="IPR027417">
    <property type="entry name" value="P-loop_NTPase"/>
</dbReference>
<evidence type="ECO:0000259" key="5">
    <source>
        <dbReference type="Pfam" id="PF00005"/>
    </source>
</evidence>
<proteinExistence type="predicted"/>
<protein>
    <recommendedName>
        <fullName evidence="5">ABC transporter domain-containing protein</fullName>
    </recommendedName>
</protein>
<keyword evidence="3" id="KW-1003">Cell membrane</keyword>
<dbReference type="AlphaFoldDB" id="A0AA38M0Y8"/>
<evidence type="ECO:0000256" key="2">
    <source>
        <dbReference type="ARBA" id="ARBA00022448"/>
    </source>
</evidence>
<keyword evidence="7" id="KW-1185">Reference proteome</keyword>
<accession>A0AA38M0Y8</accession>
<feature type="domain" description="ABC transporter" evidence="5">
    <location>
        <begin position="9"/>
        <end position="105"/>
    </location>
</feature>
<dbReference type="Proteomes" id="UP001168821">
    <property type="component" value="Unassembled WGS sequence"/>
</dbReference>
<gene>
    <name evidence="6" type="ORF">Zmor_011854</name>
</gene>
<reference evidence="6" key="1">
    <citation type="journal article" date="2023" name="G3 (Bethesda)">
        <title>Whole genome assemblies of Zophobas morio and Tenebrio molitor.</title>
        <authorList>
            <person name="Kaur S."/>
            <person name="Stinson S.A."/>
            <person name="diCenzo G.C."/>
        </authorList>
    </citation>
    <scope>NUCLEOTIDE SEQUENCE</scope>
    <source>
        <strain evidence="6">QUZm001</strain>
    </source>
</reference>
<dbReference type="GO" id="GO:0016887">
    <property type="term" value="F:ATP hydrolysis activity"/>
    <property type="evidence" value="ECO:0007669"/>
    <property type="project" value="InterPro"/>
</dbReference>
<comment type="subcellular location">
    <subcellularLocation>
        <location evidence="1">Membrane</location>
    </subcellularLocation>
</comment>
<dbReference type="GO" id="GO:0016020">
    <property type="term" value="C:membrane"/>
    <property type="evidence" value="ECO:0007669"/>
    <property type="project" value="UniProtKB-SubCell"/>
</dbReference>
<dbReference type="InterPro" id="IPR003439">
    <property type="entry name" value="ABC_transporter-like_ATP-bd"/>
</dbReference>
<organism evidence="6 7">
    <name type="scientific">Zophobas morio</name>
    <dbReference type="NCBI Taxonomy" id="2755281"/>
    <lineage>
        <taxon>Eukaryota</taxon>
        <taxon>Metazoa</taxon>
        <taxon>Ecdysozoa</taxon>
        <taxon>Arthropoda</taxon>
        <taxon>Hexapoda</taxon>
        <taxon>Insecta</taxon>
        <taxon>Pterygota</taxon>
        <taxon>Neoptera</taxon>
        <taxon>Endopterygota</taxon>
        <taxon>Coleoptera</taxon>
        <taxon>Polyphaga</taxon>
        <taxon>Cucujiformia</taxon>
        <taxon>Tenebrionidae</taxon>
        <taxon>Zophobas</taxon>
    </lineage>
</organism>
<evidence type="ECO:0000256" key="3">
    <source>
        <dbReference type="ARBA" id="ARBA00022475"/>
    </source>
</evidence>
<dbReference type="PANTHER" id="PTHR43297:SF2">
    <property type="entry name" value="DIPEPTIDE TRANSPORT ATP-BINDING PROTEIN DPPD"/>
    <property type="match status" value="1"/>
</dbReference>
<comment type="caution">
    <text evidence="6">The sequence shown here is derived from an EMBL/GenBank/DDBJ whole genome shotgun (WGS) entry which is preliminary data.</text>
</comment>
<sequence>MIAQQEISKLRGSTMGTVFENPENQLNPLETVGSQIAVVLKKNKIVENNEIDAEVIRLLERVGISNASKRYKQRSSRFSLAEQQRICIAIAIAARPRILLCDEPVHNLDVVSRINIVNLLASIQKEMGITIIITTHDIRNVINYADRVGIIYAGQIVEIGTAKEVITNPQHPYT</sequence>
<name>A0AA38M0Y8_9CUCU</name>
<dbReference type="Pfam" id="PF00005">
    <property type="entry name" value="ABC_tran"/>
    <property type="match status" value="1"/>
</dbReference>
<dbReference type="InterPro" id="IPR050388">
    <property type="entry name" value="ABC_Ni/Peptide_Import"/>
</dbReference>
<keyword evidence="2" id="KW-0813">Transport</keyword>